<dbReference type="EMBL" id="JH816675">
    <property type="protein sequence ID" value="EKC24142.1"/>
    <property type="molecule type" value="Genomic_DNA"/>
</dbReference>
<name>K1PJI7_MAGGI</name>
<feature type="region of interest" description="Disordered" evidence="1">
    <location>
        <begin position="639"/>
        <end position="687"/>
    </location>
</feature>
<dbReference type="HOGENOM" id="CLU_278405_0_0_1"/>
<dbReference type="InterPro" id="IPR011029">
    <property type="entry name" value="DEATH-like_dom_sf"/>
</dbReference>
<organism evidence="2">
    <name type="scientific">Magallana gigas</name>
    <name type="common">Pacific oyster</name>
    <name type="synonym">Crassostrea gigas</name>
    <dbReference type="NCBI Taxonomy" id="29159"/>
    <lineage>
        <taxon>Eukaryota</taxon>
        <taxon>Metazoa</taxon>
        <taxon>Spiralia</taxon>
        <taxon>Lophotrochozoa</taxon>
        <taxon>Mollusca</taxon>
        <taxon>Bivalvia</taxon>
        <taxon>Autobranchia</taxon>
        <taxon>Pteriomorphia</taxon>
        <taxon>Ostreida</taxon>
        <taxon>Ostreoidea</taxon>
        <taxon>Ostreidae</taxon>
        <taxon>Magallana</taxon>
    </lineage>
</organism>
<dbReference type="InterPro" id="IPR000488">
    <property type="entry name" value="Death_dom"/>
</dbReference>
<feature type="compositionally biased region" description="Low complexity" evidence="1">
    <location>
        <begin position="565"/>
        <end position="574"/>
    </location>
</feature>
<protein>
    <submittedName>
        <fullName evidence="2">Uncharacterized protein</fullName>
    </submittedName>
</protein>
<feature type="compositionally biased region" description="Low complexity" evidence="1">
    <location>
        <begin position="74"/>
        <end position="88"/>
    </location>
</feature>
<feature type="region of interest" description="Disordered" evidence="1">
    <location>
        <begin position="534"/>
        <end position="574"/>
    </location>
</feature>
<dbReference type="PROSITE" id="PS50017">
    <property type="entry name" value="DEATH_DOMAIN"/>
    <property type="match status" value="1"/>
</dbReference>
<dbReference type="CDD" id="cd01670">
    <property type="entry name" value="Death"/>
    <property type="match status" value="1"/>
</dbReference>
<gene>
    <name evidence="2" type="ORF">CGI_10018473</name>
</gene>
<evidence type="ECO:0000256" key="1">
    <source>
        <dbReference type="SAM" id="MobiDB-lite"/>
    </source>
</evidence>
<proteinExistence type="predicted"/>
<sequence length="1136" mass="129113">MAMTGSKKASSKLISVDSNEGLIPVNEKRITTEADKASLENINTMSDSNYDSSCLSFSAADSRNIPVEKSRPCSGSSILKRSSRPSSGHSVKFVESETIIPIQTNSNTSPSAKSSEFKKTTLETITQQEPLTLPNESMNDTVHKNDSLLIIDTQDPQSKFSIKGEKQLMSSKITQLPEKNHDVDVKQDEDTEALDSKLNSTPVHSTENCKIQLPSGENRGTKNSTLFGHHENFVKSDNSTETKLAEEEIQDDFNKIKRCQEDGNNLPSSSNQATYSDSKTIRDVPYRRKRTVFNAEHSPSDGDIAREGFYKATENEIERRHIRHKSLKQKMLYENESEENVTNVDFHDNEKIEHEINQIKTNSQKIPTQRKKRLYELFEELKRVRDAIAHMYSLEESEKDLDIEEKNDEDTNCSSVQDDDNNEIKDPEIEETTCIEDKIAADVVDLNAGNVCSEEVDTIEYNKNDKNEREETKAVAEKFQLENDDTSAGDVCGEDINNVECSKNEDLVVSAKLSESTDANTHILLDPSVMKNNDLIESESTNKITKEREQKTPESRNEPNLIIHNNENSESSSEADCKIENNDMSINKAGNLDLDNDQETTIIDPTMCNKSKSMENKEDEQYRMPILCEKVHQKKRNGSLPLGAISTSGTDSDVSNTRNTNENIEHPEKGNACSYSNLSPKEETKNNCETKEKSDFHEDCLDKRIPNSNKTSHINARDNDKTLSLALDDENDLDREIDIDFILSESTKEGTISKSLKENEAMKDRFCDSALLMSPTKERDDDFLDCDEDLSDNDDSLPDTPKVMYGKQHKEAANVANKIIKDILCGISDMQESRQFRKEFKSIAAEQEEMSCIVFCDPDDSYNVNVIRDINCSNIDPLIVPSVVGEFELLILPILEAEIKQLGVFAIVAAAIKERFVFSYDVHEVSSAVDRETVLAGSYCPRFYTTETQAELMAVMLASALRRSGRFDLAQEIKDLDRTYKKDYYKVINDQRLDKAIYLTSRSHAVLRSWRYLGSFLQFSQEEMNEIENTESNEIQKCERLLRLWRSREKPYGPQALTSILRRAGFFYIADHIAVVTRWRPKTNTCTYVIPNSRFCLRQDIPEDYICSLCRCKGGHFDYLMGIERLRKQEKEKAQK</sequence>
<feature type="region of interest" description="Disordered" evidence="1">
    <location>
        <begin position="196"/>
        <end position="226"/>
    </location>
</feature>
<dbReference type="InParanoid" id="K1PJI7"/>
<feature type="compositionally biased region" description="Polar residues" evidence="1">
    <location>
        <begin position="645"/>
        <end position="662"/>
    </location>
</feature>
<feature type="compositionally biased region" description="Acidic residues" evidence="1">
    <location>
        <begin position="399"/>
        <end position="421"/>
    </location>
</feature>
<accession>K1PJI7</accession>
<evidence type="ECO:0000313" key="2">
    <source>
        <dbReference type="EMBL" id="EKC24142.1"/>
    </source>
</evidence>
<feature type="compositionally biased region" description="Basic and acidic residues" evidence="1">
    <location>
        <begin position="544"/>
        <end position="557"/>
    </location>
</feature>
<dbReference type="GO" id="GO:0007165">
    <property type="term" value="P:signal transduction"/>
    <property type="evidence" value="ECO:0007669"/>
    <property type="project" value="InterPro"/>
</dbReference>
<reference evidence="2" key="1">
    <citation type="journal article" date="2012" name="Nature">
        <title>The oyster genome reveals stress adaptation and complexity of shell formation.</title>
        <authorList>
            <person name="Zhang G."/>
            <person name="Fang X."/>
            <person name="Guo X."/>
            <person name="Li L."/>
            <person name="Luo R."/>
            <person name="Xu F."/>
            <person name="Yang P."/>
            <person name="Zhang L."/>
            <person name="Wang X."/>
            <person name="Qi H."/>
            <person name="Xiong Z."/>
            <person name="Que H."/>
            <person name="Xie Y."/>
            <person name="Holland P.W."/>
            <person name="Paps J."/>
            <person name="Zhu Y."/>
            <person name="Wu F."/>
            <person name="Chen Y."/>
            <person name="Wang J."/>
            <person name="Peng C."/>
            <person name="Meng J."/>
            <person name="Yang L."/>
            <person name="Liu J."/>
            <person name="Wen B."/>
            <person name="Zhang N."/>
            <person name="Huang Z."/>
            <person name="Zhu Q."/>
            <person name="Feng Y."/>
            <person name="Mount A."/>
            <person name="Hedgecock D."/>
            <person name="Xu Z."/>
            <person name="Liu Y."/>
            <person name="Domazet-Loso T."/>
            <person name="Du Y."/>
            <person name="Sun X."/>
            <person name="Zhang S."/>
            <person name="Liu B."/>
            <person name="Cheng P."/>
            <person name="Jiang X."/>
            <person name="Li J."/>
            <person name="Fan D."/>
            <person name="Wang W."/>
            <person name="Fu W."/>
            <person name="Wang T."/>
            <person name="Wang B."/>
            <person name="Zhang J."/>
            <person name="Peng Z."/>
            <person name="Li Y."/>
            <person name="Li N."/>
            <person name="Wang J."/>
            <person name="Chen M."/>
            <person name="He Y."/>
            <person name="Tan F."/>
            <person name="Song X."/>
            <person name="Zheng Q."/>
            <person name="Huang R."/>
            <person name="Yang H."/>
            <person name="Du X."/>
            <person name="Chen L."/>
            <person name="Yang M."/>
            <person name="Gaffney P.M."/>
            <person name="Wang S."/>
            <person name="Luo L."/>
            <person name="She Z."/>
            <person name="Ming Y."/>
            <person name="Huang W."/>
            <person name="Zhang S."/>
            <person name="Huang B."/>
            <person name="Zhang Y."/>
            <person name="Qu T."/>
            <person name="Ni P."/>
            <person name="Miao G."/>
            <person name="Wang J."/>
            <person name="Wang Q."/>
            <person name="Steinberg C.E."/>
            <person name="Wang H."/>
            <person name="Li N."/>
            <person name="Qian L."/>
            <person name="Zhang G."/>
            <person name="Li Y."/>
            <person name="Yang H."/>
            <person name="Liu X."/>
            <person name="Wang J."/>
            <person name="Yin Y."/>
            <person name="Wang J."/>
        </authorList>
    </citation>
    <scope>NUCLEOTIDE SEQUENCE [LARGE SCALE GENOMIC DNA]</scope>
    <source>
        <strain evidence="2">05x7-T-G4-1.051#20</strain>
    </source>
</reference>
<feature type="compositionally biased region" description="Polar residues" evidence="1">
    <location>
        <begin position="197"/>
        <end position="209"/>
    </location>
</feature>
<dbReference type="AlphaFoldDB" id="K1PJI7"/>
<dbReference type="Pfam" id="PF00531">
    <property type="entry name" value="Death"/>
    <property type="match status" value="1"/>
</dbReference>
<dbReference type="Gene3D" id="1.10.533.10">
    <property type="entry name" value="Death Domain, Fas"/>
    <property type="match status" value="1"/>
</dbReference>
<dbReference type="SUPFAM" id="SSF47986">
    <property type="entry name" value="DEATH domain"/>
    <property type="match status" value="1"/>
</dbReference>
<feature type="region of interest" description="Disordered" evidence="1">
    <location>
        <begin position="66"/>
        <end position="90"/>
    </location>
</feature>
<feature type="region of interest" description="Disordered" evidence="1">
    <location>
        <begin position="399"/>
        <end position="423"/>
    </location>
</feature>